<sequence length="654" mass="69745">MEIFPEEVARRYGYRADQKVVNVVTFQRFRSVVGQAGYAAPTAGGRQRGDVDADALMIRRDTRFGLGATYARAANLLERDRGLTQPSGAAALGRDRTLLPATERLRVEGVASGPVLTAVAATLSASVERNHSRDLLGRSADRVLRRDDRQDAVHVGVTLGGSAGGWRWTALGNLDRRSGRTLIDQVVGRRDTVRTADTTAGADLIVAGPLTTAPAGAIIATLHGSAETRDLATSPGQGSSLPQGSLHRDSAALQVNLDVPLLGVAALGGSPVGRLSANLDARVARPSDAGTTWSYGAALSWWPTRALGVIVSGTSEQAAPDLLSVGGAALLSPNVRTLDGARGEVVDVTQLSGGNPLLRSDERHVTRLGVNLRPLAHTDLTLSLDYTITQADDPVTILPLATPQVEAAFPERFRRDSSGRLTGVDVRPLNAAASRLRQLRWGINLTRPLGPTPPGMAEGMIRIPAGQAGQMTREPNGSVTFRPMPGSDLARNMSRASSRIFLSLYHEWTLEDSLLLRRGLPTLDLLSGDAVDVAGGRRRHQIEVQAGAFQRGLGARVEATWRSGLTLDQGQTTAGALRVASLATADMSFFIDLAERLRGLPDWLTGARVSVAVDNVFDRRANVHDRLGATPLAYQRGYLDPLGRAFTIKIRKVL</sequence>
<keyword evidence="4" id="KW-0675">Receptor</keyword>
<keyword evidence="3" id="KW-0998">Cell outer membrane</keyword>
<evidence type="ECO:0000256" key="1">
    <source>
        <dbReference type="ARBA" id="ARBA00004442"/>
    </source>
</evidence>
<comment type="caution">
    <text evidence="4">The sequence shown here is derived from an EMBL/GenBank/DDBJ whole genome shotgun (WGS) entry which is preliminary data.</text>
</comment>
<organism evidence="4 5">
    <name type="scientific">Sphingomonas citri</name>
    <dbReference type="NCBI Taxonomy" id="2862499"/>
    <lineage>
        <taxon>Bacteria</taxon>
        <taxon>Pseudomonadati</taxon>
        <taxon>Pseudomonadota</taxon>
        <taxon>Alphaproteobacteria</taxon>
        <taxon>Sphingomonadales</taxon>
        <taxon>Sphingomonadaceae</taxon>
        <taxon>Sphingomonas</taxon>
    </lineage>
</organism>
<keyword evidence="2" id="KW-0472">Membrane</keyword>
<reference evidence="4 5" key="1">
    <citation type="submission" date="2021-07" db="EMBL/GenBank/DDBJ databases">
        <title>Sphingomonas sp.</title>
        <authorList>
            <person name="Feng G."/>
            <person name="Li J."/>
            <person name="Pan M."/>
        </authorList>
    </citation>
    <scope>NUCLEOTIDE SEQUENCE [LARGE SCALE GENOMIC DNA]</scope>
    <source>
        <strain evidence="4 5">RRHST34</strain>
    </source>
</reference>
<dbReference type="Proteomes" id="UP000759103">
    <property type="component" value="Unassembled WGS sequence"/>
</dbReference>
<evidence type="ECO:0000256" key="3">
    <source>
        <dbReference type="ARBA" id="ARBA00023237"/>
    </source>
</evidence>
<dbReference type="SUPFAM" id="SSF56935">
    <property type="entry name" value="Porins"/>
    <property type="match status" value="1"/>
</dbReference>
<evidence type="ECO:0000313" key="4">
    <source>
        <dbReference type="EMBL" id="MBW6532902.1"/>
    </source>
</evidence>
<dbReference type="PANTHER" id="PTHR47234">
    <property type="match status" value="1"/>
</dbReference>
<comment type="subcellular location">
    <subcellularLocation>
        <location evidence="1">Cell outer membrane</location>
    </subcellularLocation>
</comment>
<gene>
    <name evidence="4" type="ORF">KZ820_19335</name>
</gene>
<dbReference type="Gene3D" id="2.40.170.20">
    <property type="entry name" value="TonB-dependent receptor, beta-barrel domain"/>
    <property type="match status" value="1"/>
</dbReference>
<dbReference type="RefSeq" id="WP_219750487.1">
    <property type="nucleotide sequence ID" value="NZ_JAHXZN010000011.1"/>
</dbReference>
<evidence type="ECO:0000313" key="5">
    <source>
        <dbReference type="Proteomes" id="UP000759103"/>
    </source>
</evidence>
<name>A0ABS7BTT9_9SPHN</name>
<evidence type="ECO:0000256" key="2">
    <source>
        <dbReference type="ARBA" id="ARBA00023136"/>
    </source>
</evidence>
<proteinExistence type="predicted"/>
<dbReference type="PANTHER" id="PTHR47234:SF1">
    <property type="entry name" value="TONB-DEPENDENT RECEPTOR"/>
    <property type="match status" value="1"/>
</dbReference>
<keyword evidence="5" id="KW-1185">Reference proteome</keyword>
<protein>
    <submittedName>
        <fullName evidence="4">TonB-dependent receptor</fullName>
    </submittedName>
</protein>
<dbReference type="EMBL" id="JAHXZN010000011">
    <property type="protein sequence ID" value="MBW6532902.1"/>
    <property type="molecule type" value="Genomic_DNA"/>
</dbReference>
<dbReference type="InterPro" id="IPR036942">
    <property type="entry name" value="Beta-barrel_TonB_sf"/>
</dbReference>
<accession>A0ABS7BTT9</accession>